<gene>
    <name evidence="1" type="ORF">HYALB_00009595</name>
</gene>
<dbReference type="PANTHER" id="PTHR43712">
    <property type="entry name" value="PUTATIVE (AFU_ORTHOLOGUE AFUA_4G14580)-RELATED"/>
    <property type="match status" value="1"/>
</dbReference>
<proteinExistence type="predicted"/>
<evidence type="ECO:0000313" key="1">
    <source>
        <dbReference type="EMBL" id="CAG8981384.1"/>
    </source>
</evidence>
<dbReference type="AlphaFoldDB" id="A0A9N9LZL5"/>
<dbReference type="Proteomes" id="UP000701801">
    <property type="component" value="Unassembled WGS sequence"/>
</dbReference>
<dbReference type="Gene3D" id="3.40.50.150">
    <property type="entry name" value="Vaccinia Virus protein VP39"/>
    <property type="match status" value="1"/>
</dbReference>
<dbReference type="GO" id="GO:0008168">
    <property type="term" value="F:methyltransferase activity"/>
    <property type="evidence" value="ECO:0007669"/>
    <property type="project" value="InterPro"/>
</dbReference>
<dbReference type="InterPro" id="IPR029063">
    <property type="entry name" value="SAM-dependent_MTases_sf"/>
</dbReference>
<accession>A0A9N9LZL5</accession>
<keyword evidence="2" id="KW-1185">Reference proteome</keyword>
<dbReference type="EMBL" id="CAJVRM010000474">
    <property type="protein sequence ID" value="CAG8981384.1"/>
    <property type="molecule type" value="Genomic_DNA"/>
</dbReference>
<evidence type="ECO:0000313" key="2">
    <source>
        <dbReference type="Proteomes" id="UP000701801"/>
    </source>
</evidence>
<dbReference type="OrthoDB" id="3340390at2759"/>
<dbReference type="PANTHER" id="PTHR43712:SF1">
    <property type="entry name" value="HYPOTHETICAL O-METHYLTRANSFERASE (EUROFUNG)-RELATED"/>
    <property type="match status" value="1"/>
</dbReference>
<dbReference type="PROSITE" id="PS51683">
    <property type="entry name" value="SAM_OMT_II"/>
    <property type="match status" value="1"/>
</dbReference>
<organism evidence="1 2">
    <name type="scientific">Hymenoscyphus albidus</name>
    <dbReference type="NCBI Taxonomy" id="595503"/>
    <lineage>
        <taxon>Eukaryota</taxon>
        <taxon>Fungi</taxon>
        <taxon>Dikarya</taxon>
        <taxon>Ascomycota</taxon>
        <taxon>Pezizomycotina</taxon>
        <taxon>Leotiomycetes</taxon>
        <taxon>Helotiales</taxon>
        <taxon>Helotiaceae</taxon>
        <taxon>Hymenoscyphus</taxon>
    </lineage>
</organism>
<protein>
    <recommendedName>
        <fullName evidence="3">O-methyltransferase domain-containing protein</fullName>
    </recommendedName>
</protein>
<evidence type="ECO:0008006" key="3">
    <source>
        <dbReference type="Google" id="ProtNLM"/>
    </source>
</evidence>
<dbReference type="SUPFAM" id="SSF53335">
    <property type="entry name" value="S-adenosyl-L-methionine-dependent methyltransferases"/>
    <property type="match status" value="1"/>
</dbReference>
<comment type="caution">
    <text evidence="1">The sequence shown here is derived from an EMBL/GenBank/DDBJ whole genome shotgun (WGS) entry which is preliminary data.</text>
</comment>
<dbReference type="InterPro" id="IPR016461">
    <property type="entry name" value="COMT-like"/>
</dbReference>
<reference evidence="1" key="1">
    <citation type="submission" date="2021-07" db="EMBL/GenBank/DDBJ databases">
        <authorList>
            <person name="Durling M."/>
        </authorList>
    </citation>
    <scope>NUCLEOTIDE SEQUENCE</scope>
</reference>
<name>A0A9N9LZL5_9HELO</name>
<sequence length="76" mass="8759">MSPQSLLLIDEIVLREQGASINVMQLDITMFTMFNALERSMAHWTRLLGEVGLKITEVYRYDSYGEHCILEVLPVE</sequence>